<dbReference type="PROSITE" id="PS51257">
    <property type="entry name" value="PROKAR_LIPOPROTEIN"/>
    <property type="match status" value="1"/>
</dbReference>
<organism evidence="2 3">
    <name type="scientific">Parvicella tangerina</name>
    <dbReference type="NCBI Taxonomy" id="2829795"/>
    <lineage>
        <taxon>Bacteria</taxon>
        <taxon>Pseudomonadati</taxon>
        <taxon>Bacteroidota</taxon>
        <taxon>Flavobacteriia</taxon>
        <taxon>Flavobacteriales</taxon>
        <taxon>Parvicellaceae</taxon>
        <taxon>Parvicella</taxon>
    </lineage>
</organism>
<accession>A0A916JQS6</accession>
<protein>
    <recommendedName>
        <fullName evidence="1">GWxTD domain-containing protein</fullName>
    </recommendedName>
</protein>
<sequence>MRLIGIIGSIVSLIWVIQSCSNQGVQGSNFSQVYGKKNVTITPDYLVYHHARDKSTLHFQFNSTQVLYARKDKSQPYQSKVKIHYEAYAVDNKKELVDSSSLMIYDTVEKKVTKLINGKIDLSLELGKKYYLRVFATDLNRNNTFEKLLMVDKVNESSAQFYLIRNKQDSAIFYNNYTIDRTPVIVQSEVNKGKKIFAYQYFRSFPIAAPPFAHPNHNSFNYQPDEKHEVAINEAGKFEYLLLDTGFVHFVIDTTQRKGLTVFGFENNYPKIKNVFGMVPPLRFISSNSEFDELNNSENTKKSVDLFWLSKAGDEDRGREVIKRYYNRVQDANDNFTSYVEGWKTDRGMVSIVYGTPKSVRVQRDEEIWYYGEETNSFSLQFTFVKVDNPFTQNDYKLIRATSYKSSWYRAVDIWRSGRAYWAQY</sequence>
<evidence type="ECO:0000313" key="3">
    <source>
        <dbReference type="Proteomes" id="UP000683507"/>
    </source>
</evidence>
<dbReference type="NCBIfam" id="TIGR04514">
    <property type="entry name" value="GWxTD_dom"/>
    <property type="match status" value="1"/>
</dbReference>
<evidence type="ECO:0000259" key="1">
    <source>
        <dbReference type="Pfam" id="PF20094"/>
    </source>
</evidence>
<evidence type="ECO:0000313" key="2">
    <source>
        <dbReference type="EMBL" id="CAG5087141.1"/>
    </source>
</evidence>
<name>A0A916JQS6_9FLAO</name>
<dbReference type="InterPro" id="IPR030959">
    <property type="entry name" value="GWxTD_dom"/>
</dbReference>
<dbReference type="KEGG" id="ptan:CRYO30217_03398"/>
<reference evidence="2" key="1">
    <citation type="submission" date="2021-04" db="EMBL/GenBank/DDBJ databases">
        <authorList>
            <person name="Rodrigo-Torres L."/>
            <person name="Arahal R. D."/>
            <person name="Lucena T."/>
        </authorList>
    </citation>
    <scope>NUCLEOTIDE SEQUENCE</scope>
    <source>
        <strain evidence="2">AS29M-1</strain>
    </source>
</reference>
<proteinExistence type="predicted"/>
<gene>
    <name evidence="2" type="ORF">CRYO30217_03398</name>
</gene>
<feature type="domain" description="GWxTD" evidence="1">
    <location>
        <begin position="249"/>
        <end position="417"/>
    </location>
</feature>
<dbReference type="EMBL" id="OU015584">
    <property type="protein sequence ID" value="CAG5087141.1"/>
    <property type="molecule type" value="Genomic_DNA"/>
</dbReference>
<keyword evidence="3" id="KW-1185">Reference proteome</keyword>
<dbReference type="Pfam" id="PF20094">
    <property type="entry name" value="GWxTD_dom"/>
    <property type="match status" value="1"/>
</dbReference>
<dbReference type="Proteomes" id="UP000683507">
    <property type="component" value="Chromosome"/>
</dbReference>
<dbReference type="AlphaFoldDB" id="A0A916JQS6"/>